<protein>
    <recommendedName>
        <fullName evidence="2">BAH domain-containing protein</fullName>
    </recommendedName>
</protein>
<dbReference type="InterPro" id="IPR001025">
    <property type="entry name" value="BAH_dom"/>
</dbReference>
<evidence type="ECO:0000256" key="1">
    <source>
        <dbReference type="SAM" id="MobiDB-lite"/>
    </source>
</evidence>
<sequence length="108" mass="12549">MESVLRHCYVMNPKEFSKANNEGDDVFLCEYEYDIHWHRFKRIAEIDNNDEDGEADSDEDWDSCKESGSDTEEELEYEEKNEKGLLAGQSPAHELAVNSHNGFLAFRK</sequence>
<dbReference type="PROSITE" id="PS51038">
    <property type="entry name" value="BAH"/>
    <property type="match status" value="1"/>
</dbReference>
<proteinExistence type="predicted"/>
<name>A0A822YFT4_NELNU</name>
<dbReference type="AlphaFoldDB" id="A0A822YFT4"/>
<dbReference type="InterPro" id="IPR043151">
    <property type="entry name" value="BAH_sf"/>
</dbReference>
<feature type="compositionally biased region" description="Acidic residues" evidence="1">
    <location>
        <begin position="47"/>
        <end position="61"/>
    </location>
</feature>
<dbReference type="GO" id="GO:0003682">
    <property type="term" value="F:chromatin binding"/>
    <property type="evidence" value="ECO:0007669"/>
    <property type="project" value="InterPro"/>
</dbReference>
<keyword evidence="4" id="KW-1185">Reference proteome</keyword>
<dbReference type="Gene3D" id="2.30.30.490">
    <property type="match status" value="1"/>
</dbReference>
<evidence type="ECO:0000313" key="3">
    <source>
        <dbReference type="EMBL" id="DAD29846.1"/>
    </source>
</evidence>
<feature type="region of interest" description="Disordered" evidence="1">
    <location>
        <begin position="46"/>
        <end position="80"/>
    </location>
</feature>
<organism evidence="3 4">
    <name type="scientific">Nelumbo nucifera</name>
    <name type="common">Sacred lotus</name>
    <dbReference type="NCBI Taxonomy" id="4432"/>
    <lineage>
        <taxon>Eukaryota</taxon>
        <taxon>Viridiplantae</taxon>
        <taxon>Streptophyta</taxon>
        <taxon>Embryophyta</taxon>
        <taxon>Tracheophyta</taxon>
        <taxon>Spermatophyta</taxon>
        <taxon>Magnoliopsida</taxon>
        <taxon>Proteales</taxon>
        <taxon>Nelumbonaceae</taxon>
        <taxon>Nelumbo</taxon>
    </lineage>
</organism>
<evidence type="ECO:0000259" key="2">
    <source>
        <dbReference type="PROSITE" id="PS51038"/>
    </source>
</evidence>
<comment type="caution">
    <text evidence="3">The sequence shown here is derived from an EMBL/GenBank/DDBJ whole genome shotgun (WGS) entry which is preliminary data.</text>
</comment>
<accession>A0A822YFT4</accession>
<gene>
    <name evidence="3" type="ORF">HUJ06_031314</name>
</gene>
<dbReference type="EMBL" id="DUZY01000002">
    <property type="protein sequence ID" value="DAD29846.1"/>
    <property type="molecule type" value="Genomic_DNA"/>
</dbReference>
<reference evidence="3 4" key="1">
    <citation type="journal article" date="2020" name="Mol. Biol. Evol.">
        <title>Distinct Expression and Methylation Patterns for Genes with Different Fates following a Single Whole-Genome Duplication in Flowering Plants.</title>
        <authorList>
            <person name="Shi T."/>
            <person name="Rahmani R.S."/>
            <person name="Gugger P.F."/>
            <person name="Wang M."/>
            <person name="Li H."/>
            <person name="Zhang Y."/>
            <person name="Li Z."/>
            <person name="Wang Q."/>
            <person name="Van de Peer Y."/>
            <person name="Marchal K."/>
            <person name="Chen J."/>
        </authorList>
    </citation>
    <scope>NUCLEOTIDE SEQUENCE [LARGE SCALE GENOMIC DNA]</scope>
    <source>
        <tissue evidence="3">Leaf</tissue>
    </source>
</reference>
<feature type="domain" description="BAH" evidence="2">
    <location>
        <begin position="1"/>
        <end position="44"/>
    </location>
</feature>
<dbReference type="Proteomes" id="UP000607653">
    <property type="component" value="Unassembled WGS sequence"/>
</dbReference>
<evidence type="ECO:0000313" key="4">
    <source>
        <dbReference type="Proteomes" id="UP000607653"/>
    </source>
</evidence>